<keyword evidence="3" id="KW-1185">Reference proteome</keyword>
<gene>
    <name evidence="2" type="ORF">ANCCEY_03438</name>
</gene>
<reference evidence="2 3" key="1">
    <citation type="submission" date="2013-05" db="EMBL/GenBank/DDBJ databases">
        <title>Draft genome of the parasitic nematode Anyclostoma ceylanicum.</title>
        <authorList>
            <person name="Mitreva M."/>
        </authorList>
    </citation>
    <scope>NUCLEOTIDE SEQUENCE [LARGE SCALE GENOMIC DNA]</scope>
</reference>
<dbReference type="Pfam" id="PF05380">
    <property type="entry name" value="Peptidase_A17"/>
    <property type="match status" value="1"/>
</dbReference>
<accession>A0A0D6LZJ6</accession>
<feature type="domain" description="Integrase zinc-binding" evidence="1">
    <location>
        <begin position="315"/>
        <end position="364"/>
    </location>
</feature>
<dbReference type="InterPro" id="IPR041588">
    <property type="entry name" value="Integrase_H2C2"/>
</dbReference>
<dbReference type="EMBL" id="KE124836">
    <property type="protein sequence ID" value="EPB77455.1"/>
    <property type="molecule type" value="Genomic_DNA"/>
</dbReference>
<protein>
    <recommendedName>
        <fullName evidence="1">Integrase zinc-binding domain-containing protein</fullName>
    </recommendedName>
</protein>
<evidence type="ECO:0000313" key="2">
    <source>
        <dbReference type="EMBL" id="EPB77455.1"/>
    </source>
</evidence>
<organism evidence="2 3">
    <name type="scientific">Ancylostoma ceylanicum</name>
    <dbReference type="NCBI Taxonomy" id="53326"/>
    <lineage>
        <taxon>Eukaryota</taxon>
        <taxon>Metazoa</taxon>
        <taxon>Ecdysozoa</taxon>
        <taxon>Nematoda</taxon>
        <taxon>Chromadorea</taxon>
        <taxon>Rhabditida</taxon>
        <taxon>Rhabditina</taxon>
        <taxon>Rhabditomorpha</taxon>
        <taxon>Strongyloidea</taxon>
        <taxon>Ancylostomatidae</taxon>
        <taxon>Ancylostomatinae</taxon>
        <taxon>Ancylostoma</taxon>
    </lineage>
</organism>
<evidence type="ECO:0000259" key="1">
    <source>
        <dbReference type="Pfam" id="PF17921"/>
    </source>
</evidence>
<dbReference type="Proteomes" id="UP000054495">
    <property type="component" value="Unassembled WGS sequence"/>
</dbReference>
<dbReference type="AlphaFoldDB" id="A0A0D6LZJ6"/>
<dbReference type="Pfam" id="PF17921">
    <property type="entry name" value="Integrase_H2C2"/>
    <property type="match status" value="1"/>
</dbReference>
<proteinExistence type="predicted"/>
<evidence type="ECO:0000313" key="3">
    <source>
        <dbReference type="Proteomes" id="UP000054495"/>
    </source>
</evidence>
<dbReference type="PANTHER" id="PTHR47331">
    <property type="entry name" value="PHD-TYPE DOMAIN-CONTAINING PROTEIN"/>
    <property type="match status" value="1"/>
</dbReference>
<dbReference type="InterPro" id="IPR008042">
    <property type="entry name" value="Retrotrans_Pao"/>
</dbReference>
<name>A0A0D6LZJ6_9BILA</name>
<dbReference type="Gene3D" id="1.10.340.70">
    <property type="match status" value="1"/>
</dbReference>
<sequence length="383" mass="43644">MATCVYVGNNNTTNLVIAKFKLPSLKTSINIPNLEMNALTLGARVANFVFSSLVSLQEIKQISFFTDSEIVLGWVKAPSDRQSVGVLVDNRLKEVRRIITDMETRDVQCLFGHIPTASNPAHCGTRRLTSAAFQKHYWWNGPESIRTNFTEQPEYESMFPLGTARAQEQESTPTPILVAKLSRTSAKTVEETTLFPLHRFSTLHKAQRVAAYVIRFIRRTLQHIPASRKEEMFQHIPALNEATSKHELTGPELREAKNCIIQDHQKTLVTEHSKKSQKDLNIQEGELGILRCFGRLQHADIPSSAVEPIYIAPKTALARLIIWEAHNQYHRSTARTMPTVRETFWIPKLRQQVSQMIKKCTSCRSLIIPYRYPSMEDLPGRRV</sequence>